<dbReference type="InterPro" id="IPR007492">
    <property type="entry name" value="LytTR_DNA-bd_dom"/>
</dbReference>
<dbReference type="RefSeq" id="WP_251966713.1">
    <property type="nucleotide sequence ID" value="NZ_CP146284.1"/>
</dbReference>
<organism evidence="2 3">
    <name type="scientific">Parabacteroides absconsus</name>
    <dbReference type="NCBI Taxonomy" id="2951805"/>
    <lineage>
        <taxon>Bacteria</taxon>
        <taxon>Pseudomonadati</taxon>
        <taxon>Bacteroidota</taxon>
        <taxon>Bacteroidia</taxon>
        <taxon>Bacteroidales</taxon>
        <taxon>Tannerellaceae</taxon>
        <taxon>Parabacteroides</taxon>
    </lineage>
</organism>
<evidence type="ECO:0000259" key="1">
    <source>
        <dbReference type="PROSITE" id="PS50930"/>
    </source>
</evidence>
<dbReference type="Pfam" id="PF04397">
    <property type="entry name" value="LytTR"/>
    <property type="match status" value="1"/>
</dbReference>
<protein>
    <submittedName>
        <fullName evidence="2">LytTR family DNA-binding domain-containing protein</fullName>
    </submittedName>
</protein>
<dbReference type="EMBL" id="CP146284">
    <property type="protein sequence ID" value="WWV65727.1"/>
    <property type="molecule type" value="Genomic_DNA"/>
</dbReference>
<dbReference type="SMART" id="SM00850">
    <property type="entry name" value="LytTR"/>
    <property type="match status" value="1"/>
</dbReference>
<accession>A0ABZ2IME8</accession>
<dbReference type="Proteomes" id="UP001320603">
    <property type="component" value="Chromosome"/>
</dbReference>
<reference evidence="2 3" key="1">
    <citation type="submission" date="2024-02" db="EMBL/GenBank/DDBJ databases">
        <title>Whole genome sequencing of Parabacteroides sp. AD58.</title>
        <authorList>
            <person name="Chaplin A.V."/>
            <person name="Pikina A.P."/>
            <person name="Sokolova S.R."/>
            <person name="Korostin D.O."/>
            <person name="Efimov B.A."/>
        </authorList>
    </citation>
    <scope>NUCLEOTIDE SEQUENCE [LARGE SCALE GENOMIC DNA]</scope>
    <source>
        <strain evidence="2 3">AD58</strain>
    </source>
</reference>
<feature type="domain" description="HTH LytTR-type" evidence="1">
    <location>
        <begin position="42"/>
        <end position="113"/>
    </location>
</feature>
<evidence type="ECO:0000313" key="2">
    <source>
        <dbReference type="EMBL" id="WWV65727.1"/>
    </source>
</evidence>
<keyword evidence="3" id="KW-1185">Reference proteome</keyword>
<dbReference type="Gene3D" id="2.40.50.1020">
    <property type="entry name" value="LytTr DNA-binding domain"/>
    <property type="match status" value="1"/>
</dbReference>
<evidence type="ECO:0000313" key="3">
    <source>
        <dbReference type="Proteomes" id="UP001320603"/>
    </source>
</evidence>
<dbReference type="GO" id="GO:0003677">
    <property type="term" value="F:DNA binding"/>
    <property type="evidence" value="ECO:0007669"/>
    <property type="project" value="UniProtKB-KW"/>
</dbReference>
<gene>
    <name evidence="2" type="ORF">NEE14_012080</name>
</gene>
<keyword evidence="2" id="KW-0238">DNA-binding</keyword>
<proteinExistence type="predicted"/>
<name>A0ABZ2IME8_9BACT</name>
<dbReference type="PROSITE" id="PS50930">
    <property type="entry name" value="HTH_LYTTR"/>
    <property type="match status" value="1"/>
</dbReference>
<sequence>MDTLKVKDNIIIYSYKNGLKSSLCNDLVALVYNKPNIWLIFKNEEVLIHISMIQIEDLLQNNFIRINRQVIVNMFHASELIFKDGAYWIHLKRGLEYKISERRKKLVREAFLLYANSNEA</sequence>